<protein>
    <submittedName>
        <fullName evidence="3">2-keto-4-pentenoate hydratase</fullName>
        <ecNumber evidence="3">4.2.1.80</ecNumber>
    </submittedName>
</protein>
<reference evidence="3 4" key="1">
    <citation type="submission" date="2024-05" db="EMBL/GenBank/DDBJ databases">
        <title>Genomic Encyclopedia of Type Strains, Phase IV (KMG-IV): sequencing the most valuable type-strain genomes for metagenomic binning, comparative biology and taxonomic classification.</title>
        <authorList>
            <person name="Goeker M."/>
        </authorList>
    </citation>
    <scope>NUCLEOTIDE SEQUENCE [LARGE SCALE GENOMIC DNA]</scope>
    <source>
        <strain evidence="3 4">DSM 25286</strain>
    </source>
</reference>
<keyword evidence="1 3" id="KW-0456">Lyase</keyword>
<dbReference type="InterPro" id="IPR050772">
    <property type="entry name" value="Hydratase-Decarb/MhpD_sf"/>
</dbReference>
<dbReference type="SUPFAM" id="SSF56529">
    <property type="entry name" value="FAH"/>
    <property type="match status" value="1"/>
</dbReference>
<sequence>MLDERQKHLAALLRQSKYDRKSISSLTAGSIDLSIDSAYHIQLENIKYEMKQGREITGKKIGLTSKKVQEMLGVDEPDYGHLLDDMEIDDGGSISFRQLLQPKVEGELAFRLKEDLKGPGVTSMDVLKATDRIFPSIEVVDSRIKDWKISLIDTVADNASAGYFVLGKTGRKVTDVDVKKVEMALYRNGQLLNTGVGTAALGNPAYCVAWLANKLSNYNIPLKAGEVILSGALSGMVEVKPGDKVRAEFSELGEVEVSFTY</sequence>
<evidence type="ECO:0000313" key="4">
    <source>
        <dbReference type="Proteomes" id="UP001549019"/>
    </source>
</evidence>
<evidence type="ECO:0000259" key="2">
    <source>
        <dbReference type="Pfam" id="PF01557"/>
    </source>
</evidence>
<dbReference type="InterPro" id="IPR036663">
    <property type="entry name" value="Fumarylacetoacetase_C_sf"/>
</dbReference>
<dbReference type="Proteomes" id="UP001549019">
    <property type="component" value="Unassembled WGS sequence"/>
</dbReference>
<keyword evidence="4" id="KW-1185">Reference proteome</keyword>
<feature type="domain" description="Fumarylacetoacetase-like C-terminal" evidence="2">
    <location>
        <begin position="97"/>
        <end position="257"/>
    </location>
</feature>
<organism evidence="3 4">
    <name type="scientific">Salinicoccus halitifaciens</name>
    <dbReference type="NCBI Taxonomy" id="1073415"/>
    <lineage>
        <taxon>Bacteria</taxon>
        <taxon>Bacillati</taxon>
        <taxon>Bacillota</taxon>
        <taxon>Bacilli</taxon>
        <taxon>Bacillales</taxon>
        <taxon>Staphylococcaceae</taxon>
        <taxon>Salinicoccus</taxon>
    </lineage>
</organism>
<dbReference type="Pfam" id="PF01557">
    <property type="entry name" value="FAA_hydrolase"/>
    <property type="match status" value="1"/>
</dbReference>
<gene>
    <name evidence="3" type="ORF">ABHD89_001980</name>
</gene>
<dbReference type="EC" id="4.2.1.80" evidence="3"/>
<dbReference type="RefSeq" id="WP_230821342.1">
    <property type="nucleotide sequence ID" value="NZ_JAJNCU010000002.1"/>
</dbReference>
<comment type="caution">
    <text evidence="3">The sequence shown here is derived from an EMBL/GenBank/DDBJ whole genome shotgun (WGS) entry which is preliminary data.</text>
</comment>
<dbReference type="PANTHER" id="PTHR30143">
    <property type="entry name" value="ACID HYDRATASE"/>
    <property type="match status" value="1"/>
</dbReference>
<proteinExistence type="predicted"/>
<dbReference type="EMBL" id="JBDZDV010000005">
    <property type="protein sequence ID" value="MET3111565.1"/>
    <property type="molecule type" value="Genomic_DNA"/>
</dbReference>
<dbReference type="InterPro" id="IPR011234">
    <property type="entry name" value="Fumarylacetoacetase-like_C"/>
</dbReference>
<dbReference type="GO" id="GO:0008684">
    <property type="term" value="F:2-oxopent-4-enoate hydratase activity"/>
    <property type="evidence" value="ECO:0007669"/>
    <property type="project" value="UniProtKB-EC"/>
</dbReference>
<dbReference type="Gene3D" id="3.90.850.10">
    <property type="entry name" value="Fumarylacetoacetase-like, C-terminal domain"/>
    <property type="match status" value="1"/>
</dbReference>
<accession>A0ABV2EC18</accession>
<dbReference type="PANTHER" id="PTHR30143:SF0">
    <property type="entry name" value="2-KETO-4-PENTENOATE HYDRATASE"/>
    <property type="match status" value="1"/>
</dbReference>
<evidence type="ECO:0000313" key="3">
    <source>
        <dbReference type="EMBL" id="MET3111565.1"/>
    </source>
</evidence>
<name>A0ABV2EC18_9STAP</name>
<evidence type="ECO:0000256" key="1">
    <source>
        <dbReference type="ARBA" id="ARBA00023239"/>
    </source>
</evidence>